<feature type="region of interest" description="Disordered" evidence="1">
    <location>
        <begin position="35"/>
        <end position="78"/>
    </location>
</feature>
<reference evidence="2 3" key="1">
    <citation type="submission" date="2013-11" db="EMBL/GenBank/DDBJ databases">
        <title>Draft genome of the bovine lungworm Dictyocaulus viviparus.</title>
        <authorList>
            <person name="Mitreva M."/>
        </authorList>
    </citation>
    <scope>NUCLEOTIDE SEQUENCE [LARGE SCALE GENOMIC DNA]</scope>
    <source>
        <strain evidence="2 3">HannoverDv2000</strain>
    </source>
</reference>
<evidence type="ECO:0000313" key="2">
    <source>
        <dbReference type="EMBL" id="KJH49291.1"/>
    </source>
</evidence>
<name>A0A0D8Y405_DICVI</name>
<reference evidence="3" key="2">
    <citation type="journal article" date="2016" name="Sci. Rep.">
        <title>Dictyocaulus viviparus genome, variome and transcriptome elucidate lungworm biology and support future intervention.</title>
        <authorList>
            <person name="McNulty S.N."/>
            <person name="Strube C."/>
            <person name="Rosa B.A."/>
            <person name="Martin J.C."/>
            <person name="Tyagi R."/>
            <person name="Choi Y.J."/>
            <person name="Wang Q."/>
            <person name="Hallsworth Pepin K."/>
            <person name="Zhang X."/>
            <person name="Ozersky P."/>
            <person name="Wilson R.K."/>
            <person name="Sternberg P.W."/>
            <person name="Gasser R.B."/>
            <person name="Mitreva M."/>
        </authorList>
    </citation>
    <scope>NUCLEOTIDE SEQUENCE [LARGE SCALE GENOMIC DNA]</scope>
    <source>
        <strain evidence="3">HannoverDv2000</strain>
    </source>
</reference>
<proteinExistence type="predicted"/>
<dbReference type="Proteomes" id="UP000053766">
    <property type="component" value="Unassembled WGS sequence"/>
</dbReference>
<feature type="compositionally biased region" description="Basic and acidic residues" evidence="1">
    <location>
        <begin position="35"/>
        <end position="49"/>
    </location>
</feature>
<protein>
    <submittedName>
        <fullName evidence="2">Uncharacterized protein</fullName>
    </submittedName>
</protein>
<evidence type="ECO:0000313" key="3">
    <source>
        <dbReference type="Proteomes" id="UP000053766"/>
    </source>
</evidence>
<evidence type="ECO:0000256" key="1">
    <source>
        <dbReference type="SAM" id="MobiDB-lite"/>
    </source>
</evidence>
<gene>
    <name evidence="2" type="ORF">DICVIV_04555</name>
</gene>
<dbReference type="AlphaFoldDB" id="A0A0D8Y405"/>
<accession>A0A0D8Y405</accession>
<dbReference type="STRING" id="29172.A0A0D8Y405"/>
<sequence>MPKSITQRSHSAEEKVYHDVWSRLYMDKRNALKKTKDVEHRTMKLRTESESSSTPKLPQSSLQLKPPTDYKFSTLDSDRRQRLAANQDVLDRQTDELRKLGIL</sequence>
<organism evidence="2 3">
    <name type="scientific">Dictyocaulus viviparus</name>
    <name type="common">Bovine lungworm</name>
    <dbReference type="NCBI Taxonomy" id="29172"/>
    <lineage>
        <taxon>Eukaryota</taxon>
        <taxon>Metazoa</taxon>
        <taxon>Ecdysozoa</taxon>
        <taxon>Nematoda</taxon>
        <taxon>Chromadorea</taxon>
        <taxon>Rhabditida</taxon>
        <taxon>Rhabditina</taxon>
        <taxon>Rhabditomorpha</taxon>
        <taxon>Strongyloidea</taxon>
        <taxon>Metastrongylidae</taxon>
        <taxon>Dictyocaulus</taxon>
    </lineage>
</organism>
<keyword evidence="3" id="KW-1185">Reference proteome</keyword>
<dbReference type="EMBL" id="KN716239">
    <property type="protein sequence ID" value="KJH49291.1"/>
    <property type="molecule type" value="Genomic_DNA"/>
</dbReference>
<dbReference type="OrthoDB" id="447516at2759"/>
<feature type="compositionally biased region" description="Polar residues" evidence="1">
    <location>
        <begin position="50"/>
        <end position="63"/>
    </location>
</feature>